<reference evidence="2 3" key="1">
    <citation type="submission" date="2024-04" db="EMBL/GenBank/DDBJ databases">
        <title>genome sequences of Mucor flavus KT1a and Helicostylum pulchrum KT1b strains isolation_sourced from the surface of a dry-aged beef.</title>
        <authorList>
            <person name="Toyotome T."/>
            <person name="Hosono M."/>
            <person name="Torimaru M."/>
            <person name="Fukuda K."/>
            <person name="Mikami N."/>
        </authorList>
    </citation>
    <scope>NUCLEOTIDE SEQUENCE [LARGE SCALE GENOMIC DNA]</scope>
    <source>
        <strain evidence="2 3">KT1b</strain>
    </source>
</reference>
<organism evidence="2 3">
    <name type="scientific">Helicostylum pulchrum</name>
    <dbReference type="NCBI Taxonomy" id="562976"/>
    <lineage>
        <taxon>Eukaryota</taxon>
        <taxon>Fungi</taxon>
        <taxon>Fungi incertae sedis</taxon>
        <taxon>Mucoromycota</taxon>
        <taxon>Mucoromycotina</taxon>
        <taxon>Mucoromycetes</taxon>
        <taxon>Mucorales</taxon>
        <taxon>Mucorineae</taxon>
        <taxon>Mucoraceae</taxon>
        <taxon>Helicostylum</taxon>
    </lineage>
</organism>
<accession>A0ABP9YD32</accession>
<comment type="caution">
    <text evidence="2">The sequence shown here is derived from an EMBL/GenBank/DDBJ whole genome shotgun (WGS) entry which is preliminary data.</text>
</comment>
<keyword evidence="3" id="KW-1185">Reference proteome</keyword>
<feature type="compositionally biased region" description="Basic and acidic residues" evidence="1">
    <location>
        <begin position="16"/>
        <end position="26"/>
    </location>
</feature>
<dbReference type="Proteomes" id="UP001476247">
    <property type="component" value="Unassembled WGS sequence"/>
</dbReference>
<feature type="region of interest" description="Disordered" evidence="1">
    <location>
        <begin position="96"/>
        <end position="134"/>
    </location>
</feature>
<evidence type="ECO:0000256" key="1">
    <source>
        <dbReference type="SAM" id="MobiDB-lite"/>
    </source>
</evidence>
<dbReference type="EMBL" id="BAABUJ010000039">
    <property type="protein sequence ID" value="GAA5804872.1"/>
    <property type="molecule type" value="Genomic_DNA"/>
</dbReference>
<name>A0ABP9YD32_9FUNG</name>
<evidence type="ECO:0000313" key="3">
    <source>
        <dbReference type="Proteomes" id="UP001476247"/>
    </source>
</evidence>
<evidence type="ECO:0000313" key="2">
    <source>
        <dbReference type="EMBL" id="GAA5804872.1"/>
    </source>
</evidence>
<feature type="compositionally biased region" description="Polar residues" evidence="1">
    <location>
        <begin position="111"/>
        <end position="134"/>
    </location>
</feature>
<feature type="region of interest" description="Disordered" evidence="1">
    <location>
        <begin position="1"/>
        <end position="33"/>
    </location>
</feature>
<proteinExistence type="predicted"/>
<protein>
    <submittedName>
        <fullName evidence="2">Uncharacterized protein</fullName>
    </submittedName>
</protein>
<sequence>MSGISKRKQNWISAPREPEANRKESSAKGQESTTFDNVFRIVRQFSVKLVANGLYVGTEEGRCSLVKNGSDIFNFRQAVNLLQTLRRSALTLINIDNQNNGSKKHKDTTMERQSTWIPPTNNNSQDPIPSSVSS</sequence>
<gene>
    <name evidence="2" type="ORF">HPULCUR_010381</name>
</gene>